<dbReference type="VEuPathDB" id="VectorBase:AEPI002416"/>
<keyword evidence="2" id="KW-1185">Reference proteome</keyword>
<dbReference type="EnsemblMetazoa" id="AEPI002416-RA">
    <property type="protein sequence ID" value="AEPI002416-PA"/>
    <property type="gene ID" value="AEPI002416"/>
</dbReference>
<dbReference type="Proteomes" id="UP000075885">
    <property type="component" value="Unassembled WGS sequence"/>
</dbReference>
<accession>A0A182P668</accession>
<reference evidence="1" key="2">
    <citation type="submission" date="2020-05" db="UniProtKB">
        <authorList>
            <consortium name="EnsemblMetazoa"/>
        </authorList>
    </citation>
    <scope>IDENTIFICATION</scope>
    <source>
        <strain evidence="1">Epiroticus2</strain>
    </source>
</reference>
<name>A0A182P668_9DIPT</name>
<proteinExistence type="predicted"/>
<protein>
    <submittedName>
        <fullName evidence="1">Uncharacterized protein</fullName>
    </submittedName>
</protein>
<evidence type="ECO:0000313" key="2">
    <source>
        <dbReference type="Proteomes" id="UP000075885"/>
    </source>
</evidence>
<sequence>MLDIGRENNPFSEDYTRMMMRVLFFRLKAAMNMSTEVKEKIESPLVLVRSATINDIEEDYGLTEFTNSSMIVKIIEGTHQTMLSNMELLEIINKDTL</sequence>
<reference evidence="2" key="1">
    <citation type="submission" date="2013-03" db="EMBL/GenBank/DDBJ databases">
        <title>The Genome Sequence of Anopheles epiroticus epiroticus2.</title>
        <authorList>
            <consortium name="The Broad Institute Genomics Platform"/>
            <person name="Neafsey D.E."/>
            <person name="Howell P."/>
            <person name="Walker B."/>
            <person name="Young S.K."/>
            <person name="Zeng Q."/>
            <person name="Gargeya S."/>
            <person name="Fitzgerald M."/>
            <person name="Haas B."/>
            <person name="Abouelleil A."/>
            <person name="Allen A.W."/>
            <person name="Alvarado L."/>
            <person name="Arachchi H.M."/>
            <person name="Berlin A.M."/>
            <person name="Chapman S.B."/>
            <person name="Gainer-Dewar J."/>
            <person name="Goldberg J."/>
            <person name="Griggs A."/>
            <person name="Gujja S."/>
            <person name="Hansen M."/>
            <person name="Howarth C."/>
            <person name="Imamovic A."/>
            <person name="Ireland A."/>
            <person name="Larimer J."/>
            <person name="McCowan C."/>
            <person name="Murphy C."/>
            <person name="Pearson M."/>
            <person name="Poon T.W."/>
            <person name="Priest M."/>
            <person name="Roberts A."/>
            <person name="Saif S."/>
            <person name="Shea T."/>
            <person name="Sisk P."/>
            <person name="Sykes S."/>
            <person name="Wortman J."/>
            <person name="Nusbaum C."/>
            <person name="Birren B."/>
        </authorList>
    </citation>
    <scope>NUCLEOTIDE SEQUENCE [LARGE SCALE GENOMIC DNA]</scope>
    <source>
        <strain evidence="2">Epiroticus2</strain>
    </source>
</reference>
<organism evidence="1 2">
    <name type="scientific">Anopheles epiroticus</name>
    <dbReference type="NCBI Taxonomy" id="199890"/>
    <lineage>
        <taxon>Eukaryota</taxon>
        <taxon>Metazoa</taxon>
        <taxon>Ecdysozoa</taxon>
        <taxon>Arthropoda</taxon>
        <taxon>Hexapoda</taxon>
        <taxon>Insecta</taxon>
        <taxon>Pterygota</taxon>
        <taxon>Neoptera</taxon>
        <taxon>Endopterygota</taxon>
        <taxon>Diptera</taxon>
        <taxon>Nematocera</taxon>
        <taxon>Culicoidea</taxon>
        <taxon>Culicidae</taxon>
        <taxon>Anophelinae</taxon>
        <taxon>Anopheles</taxon>
    </lineage>
</organism>
<evidence type="ECO:0000313" key="1">
    <source>
        <dbReference type="EnsemblMetazoa" id="AEPI002416-PA"/>
    </source>
</evidence>
<dbReference type="STRING" id="199890.A0A182P668"/>
<dbReference type="AlphaFoldDB" id="A0A182P668"/>